<organism evidence="1 2">
    <name type="scientific">Rhizopus delemar (strain RA 99-880 / ATCC MYA-4621 / FGSC 9543 / NRRL 43880)</name>
    <name type="common">Mucormycosis agent</name>
    <name type="synonym">Rhizopus arrhizus var. delemar</name>
    <dbReference type="NCBI Taxonomy" id="246409"/>
    <lineage>
        <taxon>Eukaryota</taxon>
        <taxon>Fungi</taxon>
        <taxon>Fungi incertae sedis</taxon>
        <taxon>Mucoromycota</taxon>
        <taxon>Mucoromycotina</taxon>
        <taxon>Mucoromycetes</taxon>
        <taxon>Mucorales</taxon>
        <taxon>Mucorineae</taxon>
        <taxon>Rhizopodaceae</taxon>
        <taxon>Rhizopus</taxon>
    </lineage>
</organism>
<dbReference type="EMBL" id="CH476738">
    <property type="protein sequence ID" value="EIE84689.1"/>
    <property type="molecule type" value="Genomic_DNA"/>
</dbReference>
<proteinExistence type="predicted"/>
<dbReference type="GeneID" id="93616365"/>
<gene>
    <name evidence="1" type="ORF">RO3G_09399</name>
</gene>
<reference evidence="1 2" key="1">
    <citation type="journal article" date="2009" name="PLoS Genet.">
        <title>Genomic analysis of the basal lineage fungus Rhizopus oryzae reveals a whole-genome duplication.</title>
        <authorList>
            <person name="Ma L.-J."/>
            <person name="Ibrahim A.S."/>
            <person name="Skory C."/>
            <person name="Grabherr M.G."/>
            <person name="Burger G."/>
            <person name="Butler M."/>
            <person name="Elias M."/>
            <person name="Idnurm A."/>
            <person name="Lang B.F."/>
            <person name="Sone T."/>
            <person name="Abe A."/>
            <person name="Calvo S.E."/>
            <person name="Corrochano L.M."/>
            <person name="Engels R."/>
            <person name="Fu J."/>
            <person name="Hansberg W."/>
            <person name="Kim J.-M."/>
            <person name="Kodira C.D."/>
            <person name="Koehrsen M.J."/>
            <person name="Liu B."/>
            <person name="Miranda-Saavedra D."/>
            <person name="O'Leary S."/>
            <person name="Ortiz-Castellanos L."/>
            <person name="Poulter R."/>
            <person name="Rodriguez-Romero J."/>
            <person name="Ruiz-Herrera J."/>
            <person name="Shen Y.-Q."/>
            <person name="Zeng Q."/>
            <person name="Galagan J."/>
            <person name="Birren B.W."/>
            <person name="Cuomo C.A."/>
            <person name="Wickes B.L."/>
        </authorList>
    </citation>
    <scope>NUCLEOTIDE SEQUENCE [LARGE SCALE GENOMIC DNA]</scope>
    <source>
        <strain evidence="2">RA 99-880 / ATCC MYA-4621 / FGSC 9543 / NRRL 43880</strain>
    </source>
</reference>
<name>I1C8A9_RHIO9</name>
<protein>
    <submittedName>
        <fullName evidence="1">Uncharacterized protein</fullName>
    </submittedName>
</protein>
<dbReference type="InParanoid" id="I1C8A9"/>
<dbReference type="Proteomes" id="UP000009138">
    <property type="component" value="Unassembled WGS sequence"/>
</dbReference>
<dbReference type="OrthoDB" id="2247135at2759"/>
<dbReference type="AlphaFoldDB" id="I1C8A9"/>
<dbReference type="RefSeq" id="XP_067520085.1">
    <property type="nucleotide sequence ID" value="XM_067663984.1"/>
</dbReference>
<evidence type="ECO:0000313" key="2">
    <source>
        <dbReference type="Proteomes" id="UP000009138"/>
    </source>
</evidence>
<sequence>MQFFYEDGHGSIMNEEGKEATSILEEKSFRLKSLADLRKFIKNQKLQLEVNECDVIMEDSQPKKERATQYNVYTDKDRRRYFFFP</sequence>
<accession>I1C8A9</accession>
<keyword evidence="2" id="KW-1185">Reference proteome</keyword>
<dbReference type="STRING" id="246409.I1C8A9"/>
<dbReference type="VEuPathDB" id="FungiDB:RO3G_09399"/>
<evidence type="ECO:0000313" key="1">
    <source>
        <dbReference type="EMBL" id="EIE84689.1"/>
    </source>
</evidence>